<gene>
    <name evidence="3" type="ORF">GBAR_LOCUS2016</name>
</gene>
<dbReference type="EMBL" id="CASHTH010000290">
    <property type="protein sequence ID" value="CAI7996966.1"/>
    <property type="molecule type" value="Genomic_DNA"/>
</dbReference>
<reference evidence="3" key="1">
    <citation type="submission" date="2023-03" db="EMBL/GenBank/DDBJ databases">
        <authorList>
            <person name="Steffen K."/>
            <person name="Cardenas P."/>
        </authorList>
    </citation>
    <scope>NUCLEOTIDE SEQUENCE</scope>
</reference>
<dbReference type="PANTHER" id="PTHR42760">
    <property type="entry name" value="SHORT-CHAIN DEHYDROGENASES/REDUCTASES FAMILY MEMBER"/>
    <property type="match status" value="1"/>
</dbReference>
<dbReference type="Proteomes" id="UP001174909">
    <property type="component" value="Unassembled WGS sequence"/>
</dbReference>
<evidence type="ECO:0000256" key="2">
    <source>
        <dbReference type="ARBA" id="ARBA00006484"/>
    </source>
</evidence>
<dbReference type="SUPFAM" id="SSF51735">
    <property type="entry name" value="NAD(P)-binding Rossmann-fold domains"/>
    <property type="match status" value="1"/>
</dbReference>
<proteinExistence type="inferred from homology"/>
<keyword evidence="4" id="KW-1185">Reference proteome</keyword>
<dbReference type="InterPro" id="IPR002347">
    <property type="entry name" value="SDR_fam"/>
</dbReference>
<accession>A0AA35QZ25</accession>
<dbReference type="PRINTS" id="PR00081">
    <property type="entry name" value="GDHRDH"/>
</dbReference>
<dbReference type="Pfam" id="PF13561">
    <property type="entry name" value="adh_short_C2"/>
    <property type="match status" value="1"/>
</dbReference>
<comment type="similarity">
    <text evidence="2">Belongs to the short-chain dehydrogenases/reductases (SDR) family.</text>
</comment>
<dbReference type="FunFam" id="3.40.50.720:FF:000084">
    <property type="entry name" value="Short-chain dehydrogenase reductase"/>
    <property type="match status" value="1"/>
</dbReference>
<organism evidence="3 4">
    <name type="scientific">Geodia barretti</name>
    <name type="common">Barrett's horny sponge</name>
    <dbReference type="NCBI Taxonomy" id="519541"/>
    <lineage>
        <taxon>Eukaryota</taxon>
        <taxon>Metazoa</taxon>
        <taxon>Porifera</taxon>
        <taxon>Demospongiae</taxon>
        <taxon>Heteroscleromorpha</taxon>
        <taxon>Tetractinellida</taxon>
        <taxon>Astrophorina</taxon>
        <taxon>Geodiidae</taxon>
        <taxon>Geodia</taxon>
    </lineage>
</organism>
<sequence length="257" mass="26999">MDFGQLFDLTGKVAIVTGGNGGLGLGMARGLAAAGANIAVAARNAEKTAEATRELEDMGVQAVGMTVDVTQETQIKQMVAETVRALGRVDILINNAGTVVRKTPDQTSTEEWDLVLDVNLRASFLAAREVFPHMKEQGGGKIIGIGSMYSIFGGGGSGAPYSASKGGAVQLAKSLAVAWAKDNIQSNAILPGWFMTELTSDIPVNQPERFQMISNRIPTGRWGEVDELQGTVVFLSSRASDYVTGAVITVDGGFSVM</sequence>
<comment type="pathway">
    <text evidence="1">Lipid metabolism; fatty acid biosynthesis.</text>
</comment>
<name>A0AA35QZ25_GEOBA</name>
<dbReference type="PRINTS" id="PR00080">
    <property type="entry name" value="SDRFAMILY"/>
</dbReference>
<dbReference type="AlphaFoldDB" id="A0AA35QZ25"/>
<comment type="caution">
    <text evidence="3">The sequence shown here is derived from an EMBL/GenBank/DDBJ whole genome shotgun (WGS) entry which is preliminary data.</text>
</comment>
<evidence type="ECO:0000313" key="4">
    <source>
        <dbReference type="Proteomes" id="UP001174909"/>
    </source>
</evidence>
<dbReference type="GO" id="GO:0016616">
    <property type="term" value="F:oxidoreductase activity, acting on the CH-OH group of donors, NAD or NADP as acceptor"/>
    <property type="evidence" value="ECO:0007669"/>
    <property type="project" value="TreeGrafter"/>
</dbReference>
<evidence type="ECO:0000313" key="3">
    <source>
        <dbReference type="EMBL" id="CAI7996966.1"/>
    </source>
</evidence>
<evidence type="ECO:0000256" key="1">
    <source>
        <dbReference type="ARBA" id="ARBA00005194"/>
    </source>
</evidence>
<dbReference type="Gene3D" id="3.40.50.720">
    <property type="entry name" value="NAD(P)-binding Rossmann-like Domain"/>
    <property type="match status" value="1"/>
</dbReference>
<dbReference type="InterPro" id="IPR036291">
    <property type="entry name" value="NAD(P)-bd_dom_sf"/>
</dbReference>
<protein>
    <submittedName>
        <fullName evidence="3">2-dehydro-3-deoxy-D-gluconate 5-dehydrogenase</fullName>
    </submittedName>
</protein>